<comment type="caution">
    <text evidence="4">The sequence shown here is derived from an EMBL/GenBank/DDBJ whole genome shotgun (WGS) entry which is preliminary data.</text>
</comment>
<evidence type="ECO:0000259" key="2">
    <source>
        <dbReference type="Pfam" id="PF07287"/>
    </source>
</evidence>
<protein>
    <recommendedName>
        <fullName evidence="6">DUF1446 domain-containing protein</fullName>
    </recommendedName>
</protein>
<accession>A0AA39D0C3</accession>
<organism evidence="4 5">
    <name type="scientific">Knufia peltigerae</name>
    <dbReference type="NCBI Taxonomy" id="1002370"/>
    <lineage>
        <taxon>Eukaryota</taxon>
        <taxon>Fungi</taxon>
        <taxon>Dikarya</taxon>
        <taxon>Ascomycota</taxon>
        <taxon>Pezizomycotina</taxon>
        <taxon>Eurotiomycetes</taxon>
        <taxon>Chaetothyriomycetidae</taxon>
        <taxon>Chaetothyriales</taxon>
        <taxon>Trichomeriaceae</taxon>
        <taxon>Knufia</taxon>
    </lineage>
</organism>
<dbReference type="InterPro" id="IPR056362">
    <property type="entry name" value="AtuA-like_ferredoxin_dom"/>
</dbReference>
<evidence type="ECO:0000313" key="5">
    <source>
        <dbReference type="Proteomes" id="UP001172681"/>
    </source>
</evidence>
<dbReference type="Proteomes" id="UP001172681">
    <property type="component" value="Unassembled WGS sequence"/>
</dbReference>
<evidence type="ECO:0000313" key="4">
    <source>
        <dbReference type="EMBL" id="KAJ9640206.1"/>
    </source>
</evidence>
<dbReference type="Pfam" id="PF07287">
    <property type="entry name" value="AtuA"/>
    <property type="match status" value="1"/>
</dbReference>
<feature type="domain" description="Acyclic terpene utilisation N-terminal" evidence="2">
    <location>
        <begin position="17"/>
        <end position="471"/>
    </location>
</feature>
<dbReference type="InterPro" id="IPR010839">
    <property type="entry name" value="AtuA_N"/>
</dbReference>
<evidence type="ECO:0000259" key="3">
    <source>
        <dbReference type="Pfam" id="PF23544"/>
    </source>
</evidence>
<dbReference type="AlphaFoldDB" id="A0AA39D0C3"/>
<proteinExistence type="predicted"/>
<dbReference type="PANTHER" id="PTHR47585:SF1">
    <property type="entry name" value="DUF1446 DOMAIN-CONTAINING PROTEIN"/>
    <property type="match status" value="1"/>
</dbReference>
<feature type="region of interest" description="Disordered" evidence="1">
    <location>
        <begin position="1"/>
        <end position="24"/>
    </location>
</feature>
<keyword evidence="5" id="KW-1185">Reference proteome</keyword>
<sequence length="642" mass="71595">MGSTNRNRWSEAGTRPVRIANVSGGKSDPGYQMLRQATQGDVDFLTGDYLAEVNIAENAVAYARGEHDGWEPSALEGLTMSLSSIRERQLKVIINGGALNPGGLARRVQSLVMAQKLELKVAYVFGDDLLPLIKDNLAHGDLPAHLDSMNQDISLSENSFDLKDFDKKYAVSANAYLGAGAIVKGLEAGADIIICGRVADASPVIGASWWWHKWSSTDYNQLAHALIAGHLLECSGYVTGANFSGFDEYDQDDLIDIGFPIAEVAADGTTIITKQKGSNGIVNEDTCRSQFLYELQGDVYLNSDVTADLREVHIQQIGKDRVKVSGVVGQPPPSTTKLAIFYNGGYEMEFVSNATGYATAEKWKLFEAQIRYFLKLRGYTDKTFQLLDFQVLGVPAHDPRTQFSSTTYSRIFAQAESEEPLRMLFRAVSDHGQQHFSGFHLSWDLRTVMPKPYLAYFPAIYPQDALKHGVALLSEDASDKQRFDVAPPKKYQVLAPRSNYETASPEDLRAWETVKAKLGDVVQARSGDKGANINIGFFVRRPQHYRWLQSFMTRDRMRSLMGKDWRDGYFIERCEFPHITAVHFVIYGPLGRGVSSCRLLDSLGKGFADFVRDRIVDIPKVFLDDIPAIREERFAWKRGSGF</sequence>
<evidence type="ECO:0000256" key="1">
    <source>
        <dbReference type="SAM" id="MobiDB-lite"/>
    </source>
</evidence>
<name>A0AA39D0C3_9EURO</name>
<feature type="domain" description="AtuA-like ferredoxin-fold" evidence="3">
    <location>
        <begin position="517"/>
        <end position="613"/>
    </location>
</feature>
<dbReference type="Pfam" id="PF23544">
    <property type="entry name" value="AtuA_ferredoxin"/>
    <property type="match status" value="1"/>
</dbReference>
<gene>
    <name evidence="4" type="ORF">H2204_003431</name>
</gene>
<dbReference type="PANTHER" id="PTHR47585">
    <property type="match status" value="1"/>
</dbReference>
<dbReference type="EMBL" id="JAPDRN010000015">
    <property type="protein sequence ID" value="KAJ9640206.1"/>
    <property type="molecule type" value="Genomic_DNA"/>
</dbReference>
<evidence type="ECO:0008006" key="6">
    <source>
        <dbReference type="Google" id="ProtNLM"/>
    </source>
</evidence>
<reference evidence="4" key="1">
    <citation type="submission" date="2022-10" db="EMBL/GenBank/DDBJ databases">
        <title>Culturing micro-colonial fungi from biological soil crusts in the Mojave desert and describing Neophaeococcomyces mojavensis, and introducing the new genera and species Taxawa tesnikishii.</title>
        <authorList>
            <person name="Kurbessoian T."/>
            <person name="Stajich J.E."/>
        </authorList>
    </citation>
    <scope>NUCLEOTIDE SEQUENCE</scope>
    <source>
        <strain evidence="4">TK_35</strain>
    </source>
</reference>